<dbReference type="InterPro" id="IPR032799">
    <property type="entry name" value="TAXi_C"/>
</dbReference>
<dbReference type="PANTHER" id="PTHR47965:SF46">
    <property type="entry name" value="BASIC 7S GLOBULIN-LIKE"/>
    <property type="match status" value="1"/>
</dbReference>
<dbReference type="SUPFAM" id="SSF50630">
    <property type="entry name" value="Acid proteases"/>
    <property type="match status" value="1"/>
</dbReference>
<dbReference type="Gene3D" id="2.40.70.10">
    <property type="entry name" value="Acid Proteases"/>
    <property type="match status" value="3"/>
</dbReference>
<feature type="signal peptide" evidence="2">
    <location>
        <begin position="1"/>
        <end position="23"/>
    </location>
</feature>
<feature type="domain" description="Peptidase A1" evidence="3">
    <location>
        <begin position="49"/>
        <end position="368"/>
    </location>
</feature>
<dbReference type="GO" id="GO:0004190">
    <property type="term" value="F:aspartic-type endopeptidase activity"/>
    <property type="evidence" value="ECO:0007669"/>
    <property type="project" value="InterPro"/>
</dbReference>
<dbReference type="Pfam" id="PF14543">
    <property type="entry name" value="TAXi_N"/>
    <property type="match status" value="1"/>
</dbReference>
<evidence type="ECO:0000256" key="1">
    <source>
        <dbReference type="ARBA" id="ARBA00007447"/>
    </source>
</evidence>
<keyword evidence="5" id="KW-1185">Reference proteome</keyword>
<reference evidence="4" key="1">
    <citation type="submission" date="2021-01" db="UniProtKB">
        <authorList>
            <consortium name="EnsemblPlants"/>
        </authorList>
    </citation>
    <scope>IDENTIFICATION</scope>
</reference>
<dbReference type="InterPro" id="IPR032861">
    <property type="entry name" value="TAXi_N"/>
</dbReference>
<name>A0A7N0UL76_KALFE</name>
<evidence type="ECO:0000313" key="4">
    <source>
        <dbReference type="EnsemblPlants" id="Kaladp0073s0003.1.v1.1.CDS.1"/>
    </source>
</evidence>
<evidence type="ECO:0000313" key="5">
    <source>
        <dbReference type="Proteomes" id="UP000594263"/>
    </source>
</evidence>
<dbReference type="GO" id="GO:0006508">
    <property type="term" value="P:proteolysis"/>
    <property type="evidence" value="ECO:0007669"/>
    <property type="project" value="InterPro"/>
</dbReference>
<accession>A0A7N0UL76</accession>
<comment type="similarity">
    <text evidence="1">Belongs to the peptidase A1 family.</text>
</comment>
<dbReference type="InterPro" id="IPR033121">
    <property type="entry name" value="PEPTIDASE_A1"/>
</dbReference>
<protein>
    <recommendedName>
        <fullName evidence="3">Peptidase A1 domain-containing protein</fullName>
    </recommendedName>
</protein>
<evidence type="ECO:0000256" key="2">
    <source>
        <dbReference type="SAM" id="SignalP"/>
    </source>
</evidence>
<sequence>MSSSYPLPLPALLLLLCFCSVFSNSQISNQKSSDALSLPIFKHPVSGQYVAQISRGTTRRPVKLVVDLGGPFTGVDCRQSSTHRSVPFPSLECSKAGGSGSSVAERGELVEDLVTVGSYVVEGQVADSVLGVDRFLFHCMPRSALRRLSPTGGVNGVVGLGRSRMSLPHQFSMAHLLDRKFALCLSASGGQLLIGDALSRTEISKSLIYTPLITSGDDSSSHQHLVSVDSMRIEGEPGVVKVNGRARLSTTAPHTILQSSIYQAFTEKYIKAVANATRAESVWPFKTCFATENGGSDDLPAVDLVLQSKMVKWRIGGRNLMVEVKGGVRCLGMLDGGYDMADEIVIGSHQLEENLLEFDMARSMLGLSSSLVNRGTSCADLKLESGWTRQQHASS</sequence>
<dbReference type="Proteomes" id="UP000594263">
    <property type="component" value="Unplaced"/>
</dbReference>
<dbReference type="OMA" id="WVDCASR"/>
<dbReference type="PANTHER" id="PTHR47965">
    <property type="entry name" value="ASPARTYL PROTEASE-RELATED"/>
    <property type="match status" value="1"/>
</dbReference>
<keyword evidence="2" id="KW-0732">Signal</keyword>
<dbReference type="InterPro" id="IPR021109">
    <property type="entry name" value="Peptidase_aspartic_dom_sf"/>
</dbReference>
<dbReference type="Pfam" id="PF14541">
    <property type="entry name" value="TAXi_C"/>
    <property type="match status" value="1"/>
</dbReference>
<dbReference type="AlphaFoldDB" id="A0A7N0UL76"/>
<proteinExistence type="inferred from homology"/>
<dbReference type="PROSITE" id="PS51767">
    <property type="entry name" value="PEPTIDASE_A1"/>
    <property type="match status" value="1"/>
</dbReference>
<dbReference type="EnsemblPlants" id="Kaladp0073s0003.1.v1.1">
    <property type="protein sequence ID" value="Kaladp0073s0003.1.v1.1.CDS.1"/>
    <property type="gene ID" value="Kaladp0073s0003.v1.1"/>
</dbReference>
<organism evidence="4 5">
    <name type="scientific">Kalanchoe fedtschenkoi</name>
    <name type="common">Lavender scallops</name>
    <name type="synonym">South American air plant</name>
    <dbReference type="NCBI Taxonomy" id="63787"/>
    <lineage>
        <taxon>Eukaryota</taxon>
        <taxon>Viridiplantae</taxon>
        <taxon>Streptophyta</taxon>
        <taxon>Embryophyta</taxon>
        <taxon>Tracheophyta</taxon>
        <taxon>Spermatophyta</taxon>
        <taxon>Magnoliopsida</taxon>
        <taxon>eudicotyledons</taxon>
        <taxon>Gunneridae</taxon>
        <taxon>Pentapetalae</taxon>
        <taxon>Saxifragales</taxon>
        <taxon>Crassulaceae</taxon>
        <taxon>Kalanchoe</taxon>
    </lineage>
</organism>
<feature type="chain" id="PRO_5029713238" description="Peptidase A1 domain-containing protein" evidence="2">
    <location>
        <begin position="24"/>
        <end position="395"/>
    </location>
</feature>
<dbReference type="InterPro" id="IPR001461">
    <property type="entry name" value="Aspartic_peptidase_A1"/>
</dbReference>
<evidence type="ECO:0000259" key="3">
    <source>
        <dbReference type="PROSITE" id="PS51767"/>
    </source>
</evidence>
<dbReference type="Gramene" id="Kaladp0073s0003.1.v1.1">
    <property type="protein sequence ID" value="Kaladp0073s0003.1.v1.1.CDS.1"/>
    <property type="gene ID" value="Kaladp0073s0003.v1.1"/>
</dbReference>